<dbReference type="PANTHER" id="PTHR13887">
    <property type="entry name" value="GLUTATHIONE S-TRANSFERASE KAPPA"/>
    <property type="match status" value="1"/>
</dbReference>
<dbReference type="Gene3D" id="3.40.30.10">
    <property type="entry name" value="Glutaredoxin"/>
    <property type="match status" value="1"/>
</dbReference>
<sequence>MNAQTKNIDIENQSNNPMACDPVAGLCEIPGAAAAENTVTGAVKTQKPVRLVYFTDPICSSCWGIEPELRKLKLEYGEFLEIEYHMGGLLKGWDSYGGRDVANPKDVAHHWDEASAHYQVPIDGDVWLEDPLSSSYPPSIAFKAAQLQDKDKAVNFLRRMREMLFLEKKNITKWEHLERAASQVGLDPIQLLSDYSSKAKQLFEEDLALARQLGVRGFPTIFFYDQDNNRTLVYGSKPYGSYESVVQKLVPNSIKNPINTDGENLFRLFPTLMLKEFAVLGNYSKATAEAKLQELEKAGKIEKFNSKNGPIWKRK</sequence>
<organism evidence="1 2">
    <name type="scientific">Adhaeribacter terrigena</name>
    <dbReference type="NCBI Taxonomy" id="2793070"/>
    <lineage>
        <taxon>Bacteria</taxon>
        <taxon>Pseudomonadati</taxon>
        <taxon>Bacteroidota</taxon>
        <taxon>Cytophagia</taxon>
        <taxon>Cytophagales</taxon>
        <taxon>Hymenobacteraceae</taxon>
        <taxon>Adhaeribacter</taxon>
    </lineage>
</organism>
<dbReference type="PANTHER" id="PTHR13887:SF54">
    <property type="entry name" value="DSBA FAMILY PROTEIN"/>
    <property type="match status" value="1"/>
</dbReference>
<proteinExistence type="predicted"/>
<dbReference type="RefSeq" id="WP_200505040.1">
    <property type="nucleotide sequence ID" value="NZ_JAEHFX010000002.1"/>
</dbReference>
<dbReference type="EMBL" id="JAEHFX010000002">
    <property type="protein sequence ID" value="MBK0402285.1"/>
    <property type="molecule type" value="Genomic_DNA"/>
</dbReference>
<evidence type="ECO:0000313" key="2">
    <source>
        <dbReference type="Proteomes" id="UP000644147"/>
    </source>
</evidence>
<dbReference type="Proteomes" id="UP000644147">
    <property type="component" value="Unassembled WGS sequence"/>
</dbReference>
<keyword evidence="2" id="KW-1185">Reference proteome</keyword>
<name>A0ABS1BYU7_9BACT</name>
<evidence type="ECO:0000313" key="1">
    <source>
        <dbReference type="EMBL" id="MBK0402285.1"/>
    </source>
</evidence>
<dbReference type="SUPFAM" id="SSF52833">
    <property type="entry name" value="Thioredoxin-like"/>
    <property type="match status" value="1"/>
</dbReference>
<dbReference type="InterPro" id="IPR036249">
    <property type="entry name" value="Thioredoxin-like_sf"/>
</dbReference>
<protein>
    <submittedName>
        <fullName evidence="1">DsbA family protein</fullName>
    </submittedName>
</protein>
<dbReference type="CDD" id="cd03025">
    <property type="entry name" value="DsbA_FrnE_like"/>
    <property type="match status" value="1"/>
</dbReference>
<dbReference type="Gene3D" id="1.10.472.60">
    <property type="entry name" value="putative protein disulfide isomerase domain"/>
    <property type="match status" value="1"/>
</dbReference>
<dbReference type="Pfam" id="PF13743">
    <property type="entry name" value="Thioredoxin_5"/>
    <property type="match status" value="1"/>
</dbReference>
<comment type="caution">
    <text evidence="1">The sequence shown here is derived from an EMBL/GenBank/DDBJ whole genome shotgun (WGS) entry which is preliminary data.</text>
</comment>
<reference evidence="1 2" key="1">
    <citation type="submission" date="2020-12" db="EMBL/GenBank/DDBJ databases">
        <title>Bacterial novel species Adhaeribacter sp. BT258 isolated from soil.</title>
        <authorList>
            <person name="Jung H.-Y."/>
        </authorList>
    </citation>
    <scope>NUCLEOTIDE SEQUENCE [LARGE SCALE GENOMIC DNA]</scope>
    <source>
        <strain evidence="1 2">BT258</strain>
    </source>
</reference>
<gene>
    <name evidence="1" type="ORF">I5M27_04770</name>
</gene>
<accession>A0ABS1BYU7</accession>